<dbReference type="SUPFAM" id="SSF158682">
    <property type="entry name" value="TerB-like"/>
    <property type="match status" value="1"/>
</dbReference>
<dbReference type="InterPro" id="IPR029024">
    <property type="entry name" value="TerB-like"/>
</dbReference>
<evidence type="ECO:0000313" key="2">
    <source>
        <dbReference type="EMBL" id="VXD17335.1"/>
    </source>
</evidence>
<feature type="coiled-coil region" evidence="1">
    <location>
        <begin position="39"/>
        <end position="66"/>
    </location>
</feature>
<keyword evidence="1" id="KW-0175">Coiled coil</keyword>
<dbReference type="OrthoDB" id="423099at2"/>
<accession>A0A7Z9DZB2</accession>
<proteinExistence type="predicted"/>
<sequence>MEVPPPPSITPRQMNLLRVVTSMAWSDGELATEEVDVMLNQFSRLFAKQEQQQQQLQQELRDYLMQNIPLEELIPKLETQAERELVLVLGYEVINSSARTPDEPKINPDEAAAYQTLLQLLNLPSDVVQRLEEQMDSPSHSKAELIETITRKLGAFIQK</sequence>
<reference evidence="2" key="1">
    <citation type="submission" date="2019-10" db="EMBL/GenBank/DDBJ databases">
        <authorList>
            <consortium name="Genoscope - CEA"/>
            <person name="William W."/>
        </authorList>
    </citation>
    <scope>NUCLEOTIDE SEQUENCE [LARGE SCALE GENOMIC DNA]</scope>
    <source>
        <strain evidence="2">BBR_PRJEB10992</strain>
    </source>
</reference>
<dbReference type="RefSeq" id="WP_083621102.1">
    <property type="nucleotide sequence ID" value="NZ_LR734868.1"/>
</dbReference>
<dbReference type="EMBL" id="CZCU02000134">
    <property type="protein sequence ID" value="VXD17335.1"/>
    <property type="molecule type" value="Genomic_DNA"/>
</dbReference>
<gene>
    <name evidence="2" type="ORF">PL8927_590060</name>
</gene>
<evidence type="ECO:0000313" key="3">
    <source>
        <dbReference type="Proteomes" id="UP000184550"/>
    </source>
</evidence>
<organism evidence="2 3">
    <name type="scientific">Planktothrix serta PCC 8927</name>
    <dbReference type="NCBI Taxonomy" id="671068"/>
    <lineage>
        <taxon>Bacteria</taxon>
        <taxon>Bacillati</taxon>
        <taxon>Cyanobacteriota</taxon>
        <taxon>Cyanophyceae</taxon>
        <taxon>Oscillatoriophycideae</taxon>
        <taxon>Oscillatoriales</taxon>
        <taxon>Microcoleaceae</taxon>
        <taxon>Planktothrix</taxon>
    </lineage>
</organism>
<keyword evidence="3" id="KW-1185">Reference proteome</keyword>
<evidence type="ECO:0000256" key="1">
    <source>
        <dbReference type="SAM" id="Coils"/>
    </source>
</evidence>
<comment type="caution">
    <text evidence="2">The sequence shown here is derived from an EMBL/GenBank/DDBJ whole genome shotgun (WGS) entry which is preliminary data.</text>
</comment>
<dbReference type="CDD" id="cd07177">
    <property type="entry name" value="terB_like"/>
    <property type="match status" value="1"/>
</dbReference>
<dbReference type="Proteomes" id="UP000184550">
    <property type="component" value="Unassembled WGS sequence"/>
</dbReference>
<evidence type="ECO:0008006" key="4">
    <source>
        <dbReference type="Google" id="ProtNLM"/>
    </source>
</evidence>
<name>A0A7Z9DZB2_9CYAN</name>
<dbReference type="AlphaFoldDB" id="A0A7Z9DZB2"/>
<protein>
    <recommendedName>
        <fullName evidence="4">Branched-chain amino acid ABC transporter ATP-binding protein</fullName>
    </recommendedName>
</protein>
<dbReference type="Gene3D" id="1.10.3680.10">
    <property type="entry name" value="TerB-like"/>
    <property type="match status" value="1"/>
</dbReference>